<dbReference type="EC" id="3.1.21.-" evidence="5"/>
<evidence type="ECO:0000259" key="4">
    <source>
        <dbReference type="Pfam" id="PF01420"/>
    </source>
</evidence>
<sequence>MTFRTYTLGEIFYIENGYAFKSSEFKATGTPVIKIKNIKAGHFKDDEFSYVESIFLKLKPNKVTRPDDLLISMSGNRHDGNPDTWVGKVCRFNKNEKMLINQRVGALRFRSPTLACANYMGYLLSQMLYQEYFISIATSSGGQANLSPNQILSMEVTLPTIFKQSVIASILGSLDDKIDLNRRTNETLEAMARALFRDWFVDFGPTRAKMAGEVPYLAPELWELFPDRLDDEGKPEGWELQPTGNYIKNLDSRRVPLSSAQRRIRQGKYPYYGAASIVDYIDDYIFDGTYLLIGEDGTVQTKSGYSVTQYVHGKIWVNNHAHVLQGDNGVATEHLLLHFSHILVEPYITGAVQPKLSQKNMNSIPFMFSSERINFHFRTAVEPLFNKILTNEIEMQKLAQLRDLLLPKLMSGEISIRDAEKMVEDAA</sequence>
<keyword evidence="5" id="KW-0378">Hydrolase</keyword>
<keyword evidence="3" id="KW-0238">DNA-binding</keyword>
<protein>
    <submittedName>
        <fullName evidence="5">Restriction endonuclease subunit S</fullName>
        <ecNumber evidence="5">3.1.21.-</ecNumber>
    </submittedName>
</protein>
<comment type="caution">
    <text evidence="5">The sequence shown here is derived from an EMBL/GenBank/DDBJ whole genome shotgun (WGS) entry which is preliminary data.</text>
</comment>
<dbReference type="InterPro" id="IPR052021">
    <property type="entry name" value="Type-I_RS_S_subunit"/>
</dbReference>
<keyword evidence="6" id="KW-1185">Reference proteome</keyword>
<dbReference type="PANTHER" id="PTHR30408:SF13">
    <property type="entry name" value="TYPE I RESTRICTION ENZYME HINDI SPECIFICITY SUBUNIT"/>
    <property type="match status" value="1"/>
</dbReference>
<keyword evidence="2" id="KW-0680">Restriction system</keyword>
<evidence type="ECO:0000313" key="6">
    <source>
        <dbReference type="Proteomes" id="UP001526446"/>
    </source>
</evidence>
<evidence type="ECO:0000256" key="3">
    <source>
        <dbReference type="ARBA" id="ARBA00023125"/>
    </source>
</evidence>
<proteinExistence type="inferred from homology"/>
<dbReference type="GO" id="GO:0016787">
    <property type="term" value="F:hydrolase activity"/>
    <property type="evidence" value="ECO:0007669"/>
    <property type="project" value="UniProtKB-KW"/>
</dbReference>
<dbReference type="RefSeq" id="WP_166123227.1">
    <property type="nucleotide sequence ID" value="NZ_JAPIUX010000020.1"/>
</dbReference>
<dbReference type="Gene3D" id="3.90.220.20">
    <property type="entry name" value="DNA methylase specificity domains"/>
    <property type="match status" value="2"/>
</dbReference>
<dbReference type="InterPro" id="IPR000055">
    <property type="entry name" value="Restrct_endonuc_typeI_TRD"/>
</dbReference>
<evidence type="ECO:0000313" key="5">
    <source>
        <dbReference type="EMBL" id="MCX2562027.1"/>
    </source>
</evidence>
<comment type="similarity">
    <text evidence="1">Belongs to the type-I restriction system S methylase family.</text>
</comment>
<dbReference type="CDD" id="cd17262">
    <property type="entry name" value="RMtype1_S_Aco12261I-TRD2-CR2"/>
    <property type="match status" value="1"/>
</dbReference>
<keyword evidence="5" id="KW-0540">Nuclease</keyword>
<keyword evidence="5" id="KW-0255">Endonuclease</keyword>
<evidence type="ECO:0000256" key="1">
    <source>
        <dbReference type="ARBA" id="ARBA00010923"/>
    </source>
</evidence>
<evidence type="ECO:0000256" key="2">
    <source>
        <dbReference type="ARBA" id="ARBA00022747"/>
    </source>
</evidence>
<dbReference type="PANTHER" id="PTHR30408">
    <property type="entry name" value="TYPE-1 RESTRICTION ENZYME ECOKI SPECIFICITY PROTEIN"/>
    <property type="match status" value="1"/>
</dbReference>
<dbReference type="Pfam" id="PF01420">
    <property type="entry name" value="Methylase_S"/>
    <property type="match status" value="2"/>
</dbReference>
<reference evidence="5 6" key="1">
    <citation type="submission" date="2022-11" db="EMBL/GenBank/DDBJ databases">
        <title>Genome sequencing of Acetobacter type strain.</title>
        <authorList>
            <person name="Heo J."/>
            <person name="Lee D."/>
            <person name="Han B.-H."/>
            <person name="Hong S.-B."/>
            <person name="Kwon S.-W."/>
        </authorList>
    </citation>
    <scope>NUCLEOTIDE SEQUENCE [LARGE SCALE GENOMIC DNA]</scope>
    <source>
        <strain evidence="5 6">KACC 21251</strain>
    </source>
</reference>
<feature type="domain" description="Type I restriction modification DNA specificity" evidence="4">
    <location>
        <begin position="4"/>
        <end position="189"/>
    </location>
</feature>
<organism evidence="5 6">
    <name type="scientific">Acetobacter farinalis</name>
    <dbReference type="NCBI Taxonomy" id="1260984"/>
    <lineage>
        <taxon>Bacteria</taxon>
        <taxon>Pseudomonadati</taxon>
        <taxon>Pseudomonadota</taxon>
        <taxon>Alphaproteobacteria</taxon>
        <taxon>Acetobacterales</taxon>
        <taxon>Acetobacteraceae</taxon>
        <taxon>Acetobacter</taxon>
    </lineage>
</organism>
<name>A0ABT3Q9Q6_9PROT</name>
<dbReference type="GO" id="GO:0004519">
    <property type="term" value="F:endonuclease activity"/>
    <property type="evidence" value="ECO:0007669"/>
    <property type="project" value="UniProtKB-KW"/>
</dbReference>
<gene>
    <name evidence="5" type="ORF">OQ252_11560</name>
</gene>
<dbReference type="SUPFAM" id="SSF116734">
    <property type="entry name" value="DNA methylase specificity domain"/>
    <property type="match status" value="2"/>
</dbReference>
<dbReference type="EMBL" id="JAPIUX010000020">
    <property type="protein sequence ID" value="MCX2562027.1"/>
    <property type="molecule type" value="Genomic_DNA"/>
</dbReference>
<feature type="domain" description="Type I restriction modification DNA specificity" evidence="4">
    <location>
        <begin position="251"/>
        <end position="368"/>
    </location>
</feature>
<dbReference type="Proteomes" id="UP001526446">
    <property type="component" value="Unassembled WGS sequence"/>
</dbReference>
<dbReference type="CDD" id="cd17278">
    <property type="entry name" value="RMtype1_S_LdeBORF1052P-TRD2-CR2"/>
    <property type="match status" value="1"/>
</dbReference>
<dbReference type="InterPro" id="IPR044946">
    <property type="entry name" value="Restrct_endonuc_typeI_TRD_sf"/>
</dbReference>
<accession>A0ABT3Q9Q6</accession>